<feature type="transmembrane region" description="Helical" evidence="1">
    <location>
        <begin position="41"/>
        <end position="64"/>
    </location>
</feature>
<organism evidence="2 3">
    <name type="scientific">Halomonas shengliensis</name>
    <dbReference type="NCBI Taxonomy" id="419597"/>
    <lineage>
        <taxon>Bacteria</taxon>
        <taxon>Pseudomonadati</taxon>
        <taxon>Pseudomonadota</taxon>
        <taxon>Gammaproteobacteria</taxon>
        <taxon>Oceanospirillales</taxon>
        <taxon>Halomonadaceae</taxon>
        <taxon>Halomonas</taxon>
    </lineage>
</organism>
<keyword evidence="1" id="KW-1133">Transmembrane helix</keyword>
<keyword evidence="1" id="KW-0812">Transmembrane</keyword>
<feature type="transmembrane region" description="Helical" evidence="1">
    <location>
        <begin position="76"/>
        <end position="94"/>
    </location>
</feature>
<dbReference type="STRING" id="419597.SAMN04487957_104274"/>
<dbReference type="OrthoDB" id="7361737at2"/>
<evidence type="ECO:0000313" key="3">
    <source>
        <dbReference type="Proteomes" id="UP000199075"/>
    </source>
</evidence>
<dbReference type="AlphaFoldDB" id="A0A1H0HR55"/>
<gene>
    <name evidence="2" type="ORF">SAMN04487957_104274</name>
</gene>
<proteinExistence type="predicted"/>
<accession>A0A1H0HR55</accession>
<keyword evidence="3" id="KW-1185">Reference proteome</keyword>
<protein>
    <submittedName>
        <fullName evidence="2">Uncharacterized protein</fullName>
    </submittedName>
</protein>
<name>A0A1H0HR55_9GAMM</name>
<keyword evidence="1" id="KW-0472">Membrane</keyword>
<evidence type="ECO:0000313" key="2">
    <source>
        <dbReference type="EMBL" id="SDO21550.1"/>
    </source>
</evidence>
<dbReference type="Proteomes" id="UP000199075">
    <property type="component" value="Unassembled WGS sequence"/>
</dbReference>
<evidence type="ECO:0000256" key="1">
    <source>
        <dbReference type="SAM" id="Phobius"/>
    </source>
</evidence>
<dbReference type="EMBL" id="FNIV01000004">
    <property type="protein sequence ID" value="SDO21550.1"/>
    <property type="molecule type" value="Genomic_DNA"/>
</dbReference>
<sequence>MEEFFTWIGRTLGEVIRFVVDLLTGFFANIGDSARGFLQGLAGSLGISTSIVSLLILVVGLWMLWKAFRALTRRAIVATLVWLLLGFVVLSWLIY</sequence>
<dbReference type="RefSeq" id="WP_089678129.1">
    <property type="nucleotide sequence ID" value="NZ_FNIV01000004.1"/>
</dbReference>
<reference evidence="3" key="1">
    <citation type="submission" date="2016-10" db="EMBL/GenBank/DDBJ databases">
        <authorList>
            <person name="Varghese N."/>
            <person name="Submissions S."/>
        </authorList>
    </citation>
    <scope>NUCLEOTIDE SEQUENCE [LARGE SCALE GENOMIC DNA]</scope>
    <source>
        <strain evidence="3">CGMCC 1.6444</strain>
    </source>
</reference>